<keyword evidence="3" id="KW-0378">Hydrolase</keyword>
<dbReference type="PIRSF" id="PIRSF039012">
    <property type="entry name" value="ASP"/>
    <property type="match status" value="1"/>
</dbReference>
<keyword evidence="8" id="KW-1185">Reference proteome</keyword>
<feature type="domain" description="Succinylglutamate desuccinylase/Aspartoacylase catalytic" evidence="6">
    <location>
        <begin position="66"/>
        <end position="252"/>
    </location>
</feature>
<gene>
    <name evidence="7" type="ordered locus">Bamb_3856</name>
</gene>
<dbReference type="InterPro" id="IPR055438">
    <property type="entry name" value="AstE_AspA_cat"/>
</dbReference>
<dbReference type="PANTHER" id="PTHR37326">
    <property type="entry name" value="BLL3975 PROTEIN"/>
    <property type="match status" value="1"/>
</dbReference>
<dbReference type="InterPro" id="IPR053138">
    <property type="entry name" value="N-alpha-Ac-DABA_deacetylase"/>
</dbReference>
<evidence type="ECO:0000259" key="6">
    <source>
        <dbReference type="Pfam" id="PF24827"/>
    </source>
</evidence>
<keyword evidence="4" id="KW-0862">Zinc</keyword>
<organism evidence="7 8">
    <name type="scientific">Burkholderia ambifaria (strain ATCC BAA-244 / DSM 16087 / CCUG 44356 / LMG 19182 / AMMD)</name>
    <name type="common">Burkholderia cepacia (strain AMMD)</name>
    <dbReference type="NCBI Taxonomy" id="339670"/>
    <lineage>
        <taxon>Bacteria</taxon>
        <taxon>Pseudomonadati</taxon>
        <taxon>Pseudomonadota</taxon>
        <taxon>Betaproteobacteria</taxon>
        <taxon>Burkholderiales</taxon>
        <taxon>Burkholderiaceae</taxon>
        <taxon>Burkholderia</taxon>
        <taxon>Burkholderia cepacia complex</taxon>
    </lineage>
</organism>
<dbReference type="GO" id="GO:0016811">
    <property type="term" value="F:hydrolase activity, acting on carbon-nitrogen (but not peptide) bonds, in linear amides"/>
    <property type="evidence" value="ECO:0007669"/>
    <property type="project" value="InterPro"/>
</dbReference>
<comment type="cofactor">
    <cofactor evidence="1">
        <name>Zn(2+)</name>
        <dbReference type="ChEBI" id="CHEBI:29105"/>
    </cofactor>
</comment>
<evidence type="ECO:0000256" key="4">
    <source>
        <dbReference type="ARBA" id="ARBA00022833"/>
    </source>
</evidence>
<proteinExistence type="predicted"/>
<accession>Q0B8W3</accession>
<dbReference type="Gene3D" id="3.40.630.10">
    <property type="entry name" value="Zn peptidases"/>
    <property type="match status" value="1"/>
</dbReference>
<dbReference type="InterPro" id="IPR043795">
    <property type="entry name" value="N-alpha-Ac-DABA-like"/>
</dbReference>
<dbReference type="PANTHER" id="PTHR37326:SF1">
    <property type="entry name" value="BLL3975 PROTEIN"/>
    <property type="match status" value="1"/>
</dbReference>
<name>Q0B8W3_BURCM</name>
<feature type="compositionally biased region" description="Polar residues" evidence="5">
    <location>
        <begin position="1"/>
        <end position="21"/>
    </location>
</feature>
<dbReference type="AlphaFoldDB" id="Q0B8W3"/>
<dbReference type="Pfam" id="PF24827">
    <property type="entry name" value="AstE_AspA_cat"/>
    <property type="match status" value="1"/>
</dbReference>
<dbReference type="CDD" id="cd06252">
    <property type="entry name" value="M14_ASTE_ASPA-like"/>
    <property type="match status" value="1"/>
</dbReference>
<sequence>MADSRSSNDVAMTASSSSSHRNPIHCEIDLDAQGKHAGYLRLPHSVHRSAYGWLPIPIASIRNGDGPVALVMAGNHGDEYEGQIIVSQLIREIDPEMVSGQLILLPMANFPAADAGQRVSPLDEGNLNRSFPGDPTGTPTQMIAHYIEHALLSRAQYLVDLHSGGSSLLYQGGNMLAIDPLDDDEAEKLNGLLVAFGLPNALLHAPNPVHSASAARRQGAISIVTELGGAGMADPSLIRLGRHGLLHYLGHIGLLHGALVPDAPPTVTRFLRVDGDRHFVYAYERGLYEPLVELGDQVKAGQPAAWVHFPDTPLREPVLYRFKGDGEVVCKRVPAQVQRGDCLFQLAEASTPPRVIA</sequence>
<keyword evidence="2" id="KW-0479">Metal-binding</keyword>
<evidence type="ECO:0000313" key="8">
    <source>
        <dbReference type="Proteomes" id="UP000000662"/>
    </source>
</evidence>
<evidence type="ECO:0000256" key="5">
    <source>
        <dbReference type="SAM" id="MobiDB-lite"/>
    </source>
</evidence>
<dbReference type="EMBL" id="CP000441">
    <property type="protein sequence ID" value="ABI89410.1"/>
    <property type="molecule type" value="Genomic_DNA"/>
</dbReference>
<evidence type="ECO:0000313" key="7">
    <source>
        <dbReference type="EMBL" id="ABI89410.1"/>
    </source>
</evidence>
<dbReference type="KEGG" id="bam:Bamb_3856"/>
<feature type="region of interest" description="Disordered" evidence="5">
    <location>
        <begin position="1"/>
        <end position="22"/>
    </location>
</feature>
<evidence type="ECO:0000256" key="1">
    <source>
        <dbReference type="ARBA" id="ARBA00001947"/>
    </source>
</evidence>
<dbReference type="GO" id="GO:0016788">
    <property type="term" value="F:hydrolase activity, acting on ester bonds"/>
    <property type="evidence" value="ECO:0007669"/>
    <property type="project" value="InterPro"/>
</dbReference>
<dbReference type="GO" id="GO:0046872">
    <property type="term" value="F:metal ion binding"/>
    <property type="evidence" value="ECO:0007669"/>
    <property type="project" value="UniProtKB-KW"/>
</dbReference>
<protein>
    <submittedName>
        <fullName evidence="7">Succinylglutamate desuccinylase/aspartoacylase</fullName>
    </submittedName>
</protein>
<reference evidence="7" key="1">
    <citation type="submission" date="2006-08" db="EMBL/GenBank/DDBJ databases">
        <title>Complete sequence of Chromosome 2 of Burkholderia cepacia AMMD.</title>
        <authorList>
            <consortium name="US DOE Joint Genome Institute"/>
            <person name="Copeland A."/>
            <person name="Lucas S."/>
            <person name="Lapidus A."/>
            <person name="Barry K."/>
            <person name="Detter J.C."/>
            <person name="Glavina del Rio T."/>
            <person name="Hammon N."/>
            <person name="Israni S."/>
            <person name="Pitluck S."/>
            <person name="Bruce D."/>
            <person name="Chain P."/>
            <person name="Malfatti S."/>
            <person name="Shin M."/>
            <person name="Vergez L."/>
            <person name="Schmutz J."/>
            <person name="Larimer F."/>
            <person name="Land M."/>
            <person name="Hauser L."/>
            <person name="Kyrpides N."/>
            <person name="Kim E."/>
            <person name="Parke J."/>
            <person name="Coenye T."/>
            <person name="Konstantinidis K."/>
            <person name="Ramette A."/>
            <person name="Tiedje J."/>
            <person name="Richardson P."/>
        </authorList>
    </citation>
    <scope>NUCLEOTIDE SEQUENCE</scope>
    <source>
        <strain evidence="7">AMMD</strain>
    </source>
</reference>
<evidence type="ECO:0000256" key="2">
    <source>
        <dbReference type="ARBA" id="ARBA00022723"/>
    </source>
</evidence>
<dbReference type="eggNOG" id="COG3608">
    <property type="taxonomic scope" value="Bacteria"/>
</dbReference>
<dbReference type="SUPFAM" id="SSF53187">
    <property type="entry name" value="Zn-dependent exopeptidases"/>
    <property type="match status" value="1"/>
</dbReference>
<evidence type="ECO:0000256" key="3">
    <source>
        <dbReference type="ARBA" id="ARBA00022801"/>
    </source>
</evidence>
<dbReference type="Proteomes" id="UP000000662">
    <property type="component" value="Chromosome 2"/>
</dbReference>